<proteinExistence type="predicted"/>
<keyword evidence="2" id="KW-1185">Reference proteome</keyword>
<dbReference type="EMBL" id="PRCW01000104">
    <property type="protein sequence ID" value="PYD46950.1"/>
    <property type="molecule type" value="Genomic_DNA"/>
</dbReference>
<comment type="caution">
    <text evidence="1">The sequence shown here is derived from an EMBL/GenBank/DDBJ whole genome shotgun (WGS) entry which is preliminary data.</text>
</comment>
<organism evidence="1 2">
    <name type="scientific">Novacetimonas pomaceti</name>
    <dbReference type="NCBI Taxonomy" id="2021998"/>
    <lineage>
        <taxon>Bacteria</taxon>
        <taxon>Pseudomonadati</taxon>
        <taxon>Pseudomonadota</taxon>
        <taxon>Alphaproteobacteria</taxon>
        <taxon>Acetobacterales</taxon>
        <taxon>Acetobacteraceae</taxon>
        <taxon>Novacetimonas</taxon>
    </lineage>
</organism>
<name>A0ABX5NZP5_9PROT</name>
<accession>A0ABX5NZP5</accession>
<dbReference type="Proteomes" id="UP000248116">
    <property type="component" value="Unassembled WGS sequence"/>
</dbReference>
<protein>
    <submittedName>
        <fullName evidence="1">Uncharacterized protein</fullName>
    </submittedName>
</protein>
<evidence type="ECO:0000313" key="2">
    <source>
        <dbReference type="Proteomes" id="UP000248116"/>
    </source>
</evidence>
<sequence length="66" mass="7655">MRLFPKSFEGCRLPEKRRHPEPFCYFLARGCFQTISQKEVEIVPVMLKRGSTMKELPFALRAAALP</sequence>
<evidence type="ECO:0000313" key="1">
    <source>
        <dbReference type="EMBL" id="PYD46950.1"/>
    </source>
</evidence>
<reference evidence="1 2" key="1">
    <citation type="submission" date="2018-02" db="EMBL/GenBank/DDBJ databases">
        <authorList>
            <person name="Skraban J."/>
            <person name="Trcek J."/>
        </authorList>
    </citation>
    <scope>NUCLEOTIDE SEQUENCE [LARGE SCALE GENOMIC DNA]</scope>
    <source>
        <strain evidence="1 2">AV446</strain>
    </source>
</reference>
<gene>
    <name evidence="1" type="ORF">C3920_12525</name>
</gene>